<keyword evidence="11" id="KW-1185">Reference proteome</keyword>
<sequence>MSSDVSQAEAGMPDGPAEESGAPRGRTPGENTERATRLAKAGDWSRRAPLLPALIFVIVLTQLPFVATLVVSFMNWNAYYPDERGFAGFDNFARVFTDSNTRSAVFVTILLTVLVVGISLVLGMAIALLLDRKFMGRGIVRTLMITPFLVVPVAAALLWKHALYNPEYGLLNGTLKAVFGDDAPQPDWISNNPLISIVAALVWQWTPFMMLILLAGLQSRPLDVVEAARIDGASSWQIFRSMTLPHMRQYIELSGLLGAIYVVQNFDHVFTITSGGLGTANLPYFIYQTFYTAQDYGRASAAGVVVVIGTILIATAALRTAFSLFKDEGGAK</sequence>
<feature type="transmembrane region" description="Helical" evidence="7">
    <location>
        <begin position="299"/>
        <end position="322"/>
    </location>
</feature>
<dbReference type="PROSITE" id="PS50928">
    <property type="entry name" value="ABC_TM1"/>
    <property type="match status" value="1"/>
</dbReference>
<dbReference type="GO" id="GO:0055085">
    <property type="term" value="P:transmembrane transport"/>
    <property type="evidence" value="ECO:0007669"/>
    <property type="project" value="InterPro"/>
</dbReference>
<protein>
    <submittedName>
        <fullName evidence="10">Sugar ABC transporter permease</fullName>
    </submittedName>
</protein>
<comment type="caution">
    <text evidence="10">The sequence shown here is derived from an EMBL/GenBank/DDBJ whole genome shotgun (WGS) entry which is preliminary data.</text>
</comment>
<evidence type="ECO:0000256" key="1">
    <source>
        <dbReference type="ARBA" id="ARBA00004651"/>
    </source>
</evidence>
<comment type="subcellular location">
    <subcellularLocation>
        <location evidence="1 7">Cell membrane</location>
        <topology evidence="1 7">Multi-pass membrane protein</topology>
    </subcellularLocation>
</comment>
<dbReference type="SUPFAM" id="SSF161098">
    <property type="entry name" value="MetI-like"/>
    <property type="match status" value="1"/>
</dbReference>
<evidence type="ECO:0000256" key="8">
    <source>
        <dbReference type="SAM" id="MobiDB-lite"/>
    </source>
</evidence>
<dbReference type="AlphaFoldDB" id="A0A512SYE1"/>
<dbReference type="CDD" id="cd06261">
    <property type="entry name" value="TM_PBP2"/>
    <property type="match status" value="1"/>
</dbReference>
<keyword evidence="4 7" id="KW-0812">Transmembrane</keyword>
<evidence type="ECO:0000256" key="2">
    <source>
        <dbReference type="ARBA" id="ARBA00022448"/>
    </source>
</evidence>
<feature type="transmembrane region" description="Helical" evidence="7">
    <location>
        <begin position="50"/>
        <end position="74"/>
    </location>
</feature>
<name>A0A512SYE1_9MICO</name>
<evidence type="ECO:0000313" key="10">
    <source>
        <dbReference type="EMBL" id="GEQ12968.1"/>
    </source>
</evidence>
<feature type="region of interest" description="Disordered" evidence="8">
    <location>
        <begin position="1"/>
        <end position="39"/>
    </location>
</feature>
<dbReference type="PANTHER" id="PTHR43005:SF2">
    <property type="entry name" value="INTEGRAL MEMBRANE SUGAR TRANSPORT PROTEIN"/>
    <property type="match status" value="1"/>
</dbReference>
<dbReference type="Gene3D" id="1.10.3720.10">
    <property type="entry name" value="MetI-like"/>
    <property type="match status" value="1"/>
</dbReference>
<keyword evidence="5 7" id="KW-1133">Transmembrane helix</keyword>
<keyword evidence="3" id="KW-1003">Cell membrane</keyword>
<feature type="transmembrane region" description="Helical" evidence="7">
    <location>
        <begin position="194"/>
        <end position="217"/>
    </location>
</feature>
<evidence type="ECO:0000256" key="4">
    <source>
        <dbReference type="ARBA" id="ARBA00022692"/>
    </source>
</evidence>
<gene>
    <name evidence="10" type="ORF">KLO01_10150</name>
</gene>
<feature type="transmembrane region" description="Helical" evidence="7">
    <location>
        <begin position="104"/>
        <end position="130"/>
    </location>
</feature>
<feature type="transmembrane region" description="Helical" evidence="7">
    <location>
        <begin position="142"/>
        <end position="159"/>
    </location>
</feature>
<evidence type="ECO:0000256" key="6">
    <source>
        <dbReference type="ARBA" id="ARBA00023136"/>
    </source>
</evidence>
<comment type="similarity">
    <text evidence="7">Belongs to the binding-protein-dependent transport system permease family.</text>
</comment>
<evidence type="ECO:0000313" key="11">
    <source>
        <dbReference type="Proteomes" id="UP000321793"/>
    </source>
</evidence>
<evidence type="ECO:0000256" key="5">
    <source>
        <dbReference type="ARBA" id="ARBA00022989"/>
    </source>
</evidence>
<dbReference type="GO" id="GO:0005886">
    <property type="term" value="C:plasma membrane"/>
    <property type="evidence" value="ECO:0007669"/>
    <property type="project" value="UniProtKB-SubCell"/>
</dbReference>
<keyword evidence="6 7" id="KW-0472">Membrane</keyword>
<dbReference type="EMBL" id="BKBA01000003">
    <property type="protein sequence ID" value="GEQ12968.1"/>
    <property type="molecule type" value="Genomic_DNA"/>
</dbReference>
<dbReference type="Proteomes" id="UP000321793">
    <property type="component" value="Unassembled WGS sequence"/>
</dbReference>
<evidence type="ECO:0000256" key="7">
    <source>
        <dbReference type="RuleBase" id="RU363032"/>
    </source>
</evidence>
<accession>A0A512SYE1</accession>
<organism evidence="10 11">
    <name type="scientific">Knoellia locipacati</name>
    <dbReference type="NCBI Taxonomy" id="882824"/>
    <lineage>
        <taxon>Bacteria</taxon>
        <taxon>Bacillati</taxon>
        <taxon>Actinomycetota</taxon>
        <taxon>Actinomycetes</taxon>
        <taxon>Micrococcales</taxon>
        <taxon>Intrasporangiaceae</taxon>
        <taxon>Knoellia</taxon>
    </lineage>
</organism>
<reference evidence="10 11" key="1">
    <citation type="submission" date="2019-07" db="EMBL/GenBank/DDBJ databases">
        <title>Whole genome shotgun sequence of Knoellia locipacati NBRC 109775.</title>
        <authorList>
            <person name="Hosoyama A."/>
            <person name="Uohara A."/>
            <person name="Ohji S."/>
            <person name="Ichikawa N."/>
        </authorList>
    </citation>
    <scope>NUCLEOTIDE SEQUENCE [LARGE SCALE GENOMIC DNA]</scope>
    <source>
        <strain evidence="10 11">NBRC 109775</strain>
    </source>
</reference>
<evidence type="ECO:0000259" key="9">
    <source>
        <dbReference type="PROSITE" id="PS50928"/>
    </source>
</evidence>
<dbReference type="PANTHER" id="PTHR43005">
    <property type="entry name" value="BLR7065 PROTEIN"/>
    <property type="match status" value="1"/>
</dbReference>
<keyword evidence="2 7" id="KW-0813">Transport</keyword>
<dbReference type="InterPro" id="IPR000515">
    <property type="entry name" value="MetI-like"/>
</dbReference>
<dbReference type="InterPro" id="IPR035906">
    <property type="entry name" value="MetI-like_sf"/>
</dbReference>
<proteinExistence type="inferred from homology"/>
<evidence type="ECO:0000256" key="3">
    <source>
        <dbReference type="ARBA" id="ARBA00022475"/>
    </source>
</evidence>
<feature type="domain" description="ABC transmembrane type-1" evidence="9">
    <location>
        <begin position="105"/>
        <end position="317"/>
    </location>
</feature>
<dbReference type="Pfam" id="PF00528">
    <property type="entry name" value="BPD_transp_1"/>
    <property type="match status" value="1"/>
</dbReference>
<dbReference type="RefSeq" id="WP_246136055.1">
    <property type="nucleotide sequence ID" value="NZ_BAABDN010000001.1"/>
</dbReference>